<keyword evidence="3" id="KW-1185">Reference proteome</keyword>
<accession>A0A4C2A4N5</accession>
<evidence type="ECO:0000256" key="1">
    <source>
        <dbReference type="SAM" id="MobiDB-lite"/>
    </source>
</evidence>
<dbReference type="Proteomes" id="UP000299102">
    <property type="component" value="Unassembled WGS sequence"/>
</dbReference>
<organism evidence="2 3">
    <name type="scientific">Eumeta variegata</name>
    <name type="common">Bagworm moth</name>
    <name type="synonym">Eumeta japonica</name>
    <dbReference type="NCBI Taxonomy" id="151549"/>
    <lineage>
        <taxon>Eukaryota</taxon>
        <taxon>Metazoa</taxon>
        <taxon>Ecdysozoa</taxon>
        <taxon>Arthropoda</taxon>
        <taxon>Hexapoda</taxon>
        <taxon>Insecta</taxon>
        <taxon>Pterygota</taxon>
        <taxon>Neoptera</taxon>
        <taxon>Endopterygota</taxon>
        <taxon>Lepidoptera</taxon>
        <taxon>Glossata</taxon>
        <taxon>Ditrysia</taxon>
        <taxon>Tineoidea</taxon>
        <taxon>Psychidae</taxon>
        <taxon>Oiketicinae</taxon>
        <taxon>Eumeta</taxon>
    </lineage>
</organism>
<name>A0A4C2A4N5_EUMVA</name>
<dbReference type="EMBL" id="BGZK01002540">
    <property type="protein sequence ID" value="GBP94722.1"/>
    <property type="molecule type" value="Genomic_DNA"/>
</dbReference>
<comment type="caution">
    <text evidence="2">The sequence shown here is derived from an EMBL/GenBank/DDBJ whole genome shotgun (WGS) entry which is preliminary data.</text>
</comment>
<protein>
    <submittedName>
        <fullName evidence="2">Uncharacterized protein</fullName>
    </submittedName>
</protein>
<proteinExistence type="predicted"/>
<evidence type="ECO:0000313" key="2">
    <source>
        <dbReference type="EMBL" id="GBP94722.1"/>
    </source>
</evidence>
<sequence>MFRPGVSLAATTPLDLRENAAPSSGRRPPPAPLPAPALSRPPMRTLAARKDLSRRPKRNNANDVRTLSAARRLHRPDAPPPGERGASRDVREIITPPL</sequence>
<gene>
    <name evidence="2" type="ORF">EVAR_100432_1</name>
</gene>
<evidence type="ECO:0000313" key="3">
    <source>
        <dbReference type="Proteomes" id="UP000299102"/>
    </source>
</evidence>
<reference evidence="2 3" key="1">
    <citation type="journal article" date="2019" name="Commun. Biol.">
        <title>The bagworm genome reveals a unique fibroin gene that provides high tensile strength.</title>
        <authorList>
            <person name="Kono N."/>
            <person name="Nakamura H."/>
            <person name="Ohtoshi R."/>
            <person name="Tomita M."/>
            <person name="Numata K."/>
            <person name="Arakawa K."/>
        </authorList>
    </citation>
    <scope>NUCLEOTIDE SEQUENCE [LARGE SCALE GENOMIC DNA]</scope>
</reference>
<dbReference type="AlphaFoldDB" id="A0A4C2A4N5"/>
<feature type="region of interest" description="Disordered" evidence="1">
    <location>
        <begin position="1"/>
        <end position="98"/>
    </location>
</feature>